<evidence type="ECO:0000256" key="1">
    <source>
        <dbReference type="ARBA" id="ARBA00004651"/>
    </source>
</evidence>
<organism evidence="9 10">
    <name type="scientific">Faecalicatena fissicatena</name>
    <dbReference type="NCBI Taxonomy" id="290055"/>
    <lineage>
        <taxon>Bacteria</taxon>
        <taxon>Bacillati</taxon>
        <taxon>Bacillota</taxon>
        <taxon>Clostridia</taxon>
        <taxon>Lachnospirales</taxon>
        <taxon>Lachnospiraceae</taxon>
        <taxon>Faecalicatena</taxon>
    </lineage>
</organism>
<dbReference type="Pfam" id="PF00892">
    <property type="entry name" value="EamA"/>
    <property type="match status" value="2"/>
</dbReference>
<protein>
    <submittedName>
        <fullName evidence="9">EamA family transporter</fullName>
    </submittedName>
</protein>
<comment type="subcellular location">
    <subcellularLocation>
        <location evidence="1">Cell membrane</location>
        <topology evidence="1">Multi-pass membrane protein</topology>
    </subcellularLocation>
</comment>
<keyword evidence="6 7" id="KW-0472">Membrane</keyword>
<keyword evidence="5 7" id="KW-1133">Transmembrane helix</keyword>
<feature type="transmembrane region" description="Helical" evidence="7">
    <location>
        <begin position="223"/>
        <end position="242"/>
    </location>
</feature>
<evidence type="ECO:0000313" key="10">
    <source>
        <dbReference type="Proteomes" id="UP000716906"/>
    </source>
</evidence>
<dbReference type="InterPro" id="IPR000620">
    <property type="entry name" value="EamA_dom"/>
</dbReference>
<evidence type="ECO:0000256" key="7">
    <source>
        <dbReference type="SAM" id="Phobius"/>
    </source>
</evidence>
<evidence type="ECO:0000313" key="9">
    <source>
        <dbReference type="EMBL" id="MBM6736800.1"/>
    </source>
</evidence>
<keyword evidence="10" id="KW-1185">Reference proteome</keyword>
<dbReference type="PANTHER" id="PTHR32322:SF18">
    <property type="entry name" value="S-ADENOSYLMETHIONINE_S-ADENOSYLHOMOCYSTEINE TRANSPORTER"/>
    <property type="match status" value="1"/>
</dbReference>
<feature type="transmembrane region" description="Helical" evidence="7">
    <location>
        <begin position="105"/>
        <end position="122"/>
    </location>
</feature>
<feature type="transmembrane region" description="Helical" evidence="7">
    <location>
        <begin position="12"/>
        <end position="34"/>
    </location>
</feature>
<dbReference type="InterPro" id="IPR037185">
    <property type="entry name" value="EmrE-like"/>
</dbReference>
<dbReference type="Proteomes" id="UP000716906">
    <property type="component" value="Unassembled WGS sequence"/>
</dbReference>
<comment type="caution">
    <text evidence="9">The sequence shown here is derived from an EMBL/GenBank/DDBJ whole genome shotgun (WGS) entry which is preliminary data.</text>
</comment>
<feature type="transmembrane region" description="Helical" evidence="7">
    <location>
        <begin position="78"/>
        <end position="99"/>
    </location>
</feature>
<sequence>MTNMERREAMRGMSIALIGGIFWGLAGVFGQFLFEYKGTNARWLVSVRLVIAGILLLSTVLVKQRNTFWKIWTDKRDALILVLFAIFGMAGCQLSYYTAVELSNAGTATVLQYTAPVLILGYESVRMRRCPKGFEIAALILALGGTFLLATHGNVRTMALSGEALAWGLLSAVMMAVYNLLPTKLMKKYGTFCVIGWGMLVGGIVLSAFTHPWHVAGHWDLEAVGALAVVIVVGTVLSFSFYMEGVRMIGAAKASLLASVEPVTATVASALIMHVVFAGIDVAGILCILAAVLLLSLPGLKKDR</sequence>
<feature type="transmembrane region" description="Helical" evidence="7">
    <location>
        <begin position="282"/>
        <end position="300"/>
    </location>
</feature>
<name>A0ABS2E5A6_9FIRM</name>
<proteinExistence type="inferred from homology"/>
<evidence type="ECO:0000256" key="5">
    <source>
        <dbReference type="ARBA" id="ARBA00022989"/>
    </source>
</evidence>
<dbReference type="SUPFAM" id="SSF103481">
    <property type="entry name" value="Multidrug resistance efflux transporter EmrE"/>
    <property type="match status" value="2"/>
</dbReference>
<dbReference type="InterPro" id="IPR050638">
    <property type="entry name" value="AA-Vitamin_Transporters"/>
</dbReference>
<evidence type="ECO:0000256" key="2">
    <source>
        <dbReference type="ARBA" id="ARBA00007362"/>
    </source>
</evidence>
<gene>
    <name evidence="9" type="ORF">H7U36_01565</name>
</gene>
<feature type="transmembrane region" description="Helical" evidence="7">
    <location>
        <begin position="254"/>
        <end position="276"/>
    </location>
</feature>
<evidence type="ECO:0000256" key="3">
    <source>
        <dbReference type="ARBA" id="ARBA00022475"/>
    </source>
</evidence>
<feature type="domain" description="EamA" evidence="8">
    <location>
        <begin position="11"/>
        <end position="150"/>
    </location>
</feature>
<dbReference type="EMBL" id="JACLYY010000001">
    <property type="protein sequence ID" value="MBM6736800.1"/>
    <property type="molecule type" value="Genomic_DNA"/>
</dbReference>
<evidence type="ECO:0000259" key="8">
    <source>
        <dbReference type="Pfam" id="PF00892"/>
    </source>
</evidence>
<feature type="transmembrane region" description="Helical" evidence="7">
    <location>
        <begin position="40"/>
        <end position="62"/>
    </location>
</feature>
<feature type="domain" description="EamA" evidence="8">
    <location>
        <begin position="165"/>
        <end position="296"/>
    </location>
</feature>
<evidence type="ECO:0000256" key="6">
    <source>
        <dbReference type="ARBA" id="ARBA00023136"/>
    </source>
</evidence>
<accession>A0ABS2E5A6</accession>
<reference evidence="9 10" key="1">
    <citation type="journal article" date="2021" name="Sci. Rep.">
        <title>The distribution of antibiotic resistance genes in chicken gut microbiota commensals.</title>
        <authorList>
            <person name="Juricova H."/>
            <person name="Matiasovicova J."/>
            <person name="Kubasova T."/>
            <person name="Cejkova D."/>
            <person name="Rychlik I."/>
        </authorList>
    </citation>
    <scope>NUCLEOTIDE SEQUENCE [LARGE SCALE GENOMIC DNA]</scope>
    <source>
        <strain evidence="9 10">An773</strain>
    </source>
</reference>
<keyword evidence="4 7" id="KW-0812">Transmembrane</keyword>
<feature type="transmembrane region" description="Helical" evidence="7">
    <location>
        <begin position="164"/>
        <end position="182"/>
    </location>
</feature>
<feature type="transmembrane region" description="Helical" evidence="7">
    <location>
        <begin position="134"/>
        <end position="152"/>
    </location>
</feature>
<evidence type="ECO:0000256" key="4">
    <source>
        <dbReference type="ARBA" id="ARBA00022692"/>
    </source>
</evidence>
<keyword evidence="3" id="KW-1003">Cell membrane</keyword>
<dbReference type="PANTHER" id="PTHR32322">
    <property type="entry name" value="INNER MEMBRANE TRANSPORTER"/>
    <property type="match status" value="1"/>
</dbReference>
<feature type="transmembrane region" description="Helical" evidence="7">
    <location>
        <begin position="189"/>
        <end position="211"/>
    </location>
</feature>
<comment type="similarity">
    <text evidence="2">Belongs to the EamA transporter family.</text>
</comment>